<protein>
    <submittedName>
        <fullName evidence="1">Uncharacterized protein</fullName>
    </submittedName>
</protein>
<dbReference type="Pfam" id="PF19730">
    <property type="entry name" value="DUF6221"/>
    <property type="match status" value="1"/>
</dbReference>
<evidence type="ECO:0000313" key="1">
    <source>
        <dbReference type="EMBL" id="MBC9715893.1"/>
    </source>
</evidence>
<dbReference type="EMBL" id="JACTVJ010000012">
    <property type="protein sequence ID" value="MBC9715893.1"/>
    <property type="molecule type" value="Genomic_DNA"/>
</dbReference>
<comment type="caution">
    <text evidence="1">The sequence shown here is derived from an EMBL/GenBank/DDBJ whole genome shotgun (WGS) entry which is preliminary data.</text>
</comment>
<evidence type="ECO:0000313" key="2">
    <source>
        <dbReference type="Proteomes" id="UP000642284"/>
    </source>
</evidence>
<dbReference type="Proteomes" id="UP000642284">
    <property type="component" value="Unassembled WGS sequence"/>
</dbReference>
<keyword evidence="2" id="KW-1185">Reference proteome</keyword>
<dbReference type="RefSeq" id="WP_187816333.1">
    <property type="nucleotide sequence ID" value="NZ_JACTVJ010000012.1"/>
</dbReference>
<proteinExistence type="predicted"/>
<organism evidence="1 2">
    <name type="scientific">Streptomyces polyasparticus</name>
    <dbReference type="NCBI Taxonomy" id="2767826"/>
    <lineage>
        <taxon>Bacteria</taxon>
        <taxon>Bacillati</taxon>
        <taxon>Actinomycetota</taxon>
        <taxon>Actinomycetes</taxon>
        <taxon>Kitasatosporales</taxon>
        <taxon>Streptomycetaceae</taxon>
        <taxon>Streptomyces</taxon>
    </lineage>
</organism>
<sequence>MNDLVERFGVQLDEGTIIDCHRSADAAHIARHDPSRVLAAVAAKRQLPADLVQAAESLGAQWCRDRALQALTVAYADRPGYRDEWRP</sequence>
<gene>
    <name evidence="1" type="ORF">H9Y04_25465</name>
</gene>
<dbReference type="InterPro" id="IPR046193">
    <property type="entry name" value="DUF6221"/>
</dbReference>
<accession>A0ABR7SKE5</accession>
<name>A0ABR7SKE5_9ACTN</name>
<reference evidence="1 2" key="1">
    <citation type="submission" date="2020-08" db="EMBL/GenBank/DDBJ databases">
        <title>Genemic of Streptomyces polyaspartic.</title>
        <authorList>
            <person name="Liu W."/>
        </authorList>
    </citation>
    <scope>NUCLEOTIDE SEQUENCE [LARGE SCALE GENOMIC DNA]</scope>
    <source>
        <strain evidence="1 2">TRM66268-LWL</strain>
    </source>
</reference>